<name>A0A0A8XPT1_ARUDO</name>
<proteinExistence type="predicted"/>
<evidence type="ECO:0000313" key="2">
    <source>
        <dbReference type="EMBL" id="JAD14545.1"/>
    </source>
</evidence>
<dbReference type="EMBL" id="GBRH01283350">
    <property type="protein sequence ID" value="JAD14545.1"/>
    <property type="molecule type" value="Transcribed_RNA"/>
</dbReference>
<keyword evidence="1" id="KW-0472">Membrane</keyword>
<accession>A0A0A8XPT1</accession>
<keyword evidence="1" id="KW-1133">Transmembrane helix</keyword>
<dbReference type="AlphaFoldDB" id="A0A0A8XPT1"/>
<feature type="transmembrane region" description="Helical" evidence="1">
    <location>
        <begin position="25"/>
        <end position="42"/>
    </location>
</feature>
<reference evidence="2" key="2">
    <citation type="journal article" date="2015" name="Data Brief">
        <title>Shoot transcriptome of the giant reed, Arundo donax.</title>
        <authorList>
            <person name="Barrero R.A."/>
            <person name="Guerrero F.D."/>
            <person name="Moolhuijzen P."/>
            <person name="Goolsby J.A."/>
            <person name="Tidwell J."/>
            <person name="Bellgard S.E."/>
            <person name="Bellgard M.I."/>
        </authorList>
    </citation>
    <scope>NUCLEOTIDE SEQUENCE</scope>
    <source>
        <tissue evidence="2">Shoot tissue taken approximately 20 cm above the soil surface</tissue>
    </source>
</reference>
<keyword evidence="1" id="KW-0812">Transmembrane</keyword>
<organism evidence="2">
    <name type="scientific">Arundo donax</name>
    <name type="common">Giant reed</name>
    <name type="synonym">Donax arundinaceus</name>
    <dbReference type="NCBI Taxonomy" id="35708"/>
    <lineage>
        <taxon>Eukaryota</taxon>
        <taxon>Viridiplantae</taxon>
        <taxon>Streptophyta</taxon>
        <taxon>Embryophyta</taxon>
        <taxon>Tracheophyta</taxon>
        <taxon>Spermatophyta</taxon>
        <taxon>Magnoliopsida</taxon>
        <taxon>Liliopsida</taxon>
        <taxon>Poales</taxon>
        <taxon>Poaceae</taxon>
        <taxon>PACMAD clade</taxon>
        <taxon>Arundinoideae</taxon>
        <taxon>Arundineae</taxon>
        <taxon>Arundo</taxon>
    </lineage>
</organism>
<evidence type="ECO:0000256" key="1">
    <source>
        <dbReference type="SAM" id="Phobius"/>
    </source>
</evidence>
<reference evidence="2" key="1">
    <citation type="submission" date="2014-09" db="EMBL/GenBank/DDBJ databases">
        <authorList>
            <person name="Magalhaes I.L.F."/>
            <person name="Oliveira U."/>
            <person name="Santos F.R."/>
            <person name="Vidigal T.H.D.A."/>
            <person name="Brescovit A.D."/>
            <person name="Santos A.J."/>
        </authorList>
    </citation>
    <scope>NUCLEOTIDE SEQUENCE</scope>
    <source>
        <tissue evidence="2">Shoot tissue taken approximately 20 cm above the soil surface</tissue>
    </source>
</reference>
<protein>
    <submittedName>
        <fullName evidence="2">Uncharacterized protein</fullName>
    </submittedName>
</protein>
<sequence>MNMPYGFPNTLICYDPRLMYCFQNFLYFLVLSIINSLFFYYWQIRGSSEIHQYFYFCLVLVSKGNSVERPGFQTQYSMIFANILGM</sequence>